<dbReference type="AlphaFoldDB" id="V6DKK2"/>
<dbReference type="InterPro" id="IPR036770">
    <property type="entry name" value="Ankyrin_rpt-contain_sf"/>
</dbReference>
<reference evidence="4 5" key="1">
    <citation type="journal article" date="2015" name="Biol. Direct">
        <title>Babela massiliensis, a representative of a widespread bacterial phylum with unusual adaptations to parasitism in amoebae.</title>
        <authorList>
            <person name="Pagnier I."/>
            <person name="Yutin N."/>
            <person name="Croce O."/>
            <person name="Makarova K.S."/>
            <person name="Wolf Y.I."/>
            <person name="Benamar S."/>
            <person name="Raoult D."/>
            <person name="Koonin E.V."/>
            <person name="La Scola B."/>
        </authorList>
    </citation>
    <scope>NUCLEOTIDE SEQUENCE [LARGE SCALE GENOMIC DNA]</scope>
    <source>
        <strain evidence="5">BABL1</strain>
    </source>
</reference>
<dbReference type="Proteomes" id="UP000018769">
    <property type="component" value="Chromosome I"/>
</dbReference>
<dbReference type="eggNOG" id="COG0666">
    <property type="taxonomic scope" value="Bacteria"/>
</dbReference>
<dbReference type="PROSITE" id="PS50088">
    <property type="entry name" value="ANK_REPEAT"/>
    <property type="match status" value="5"/>
</dbReference>
<dbReference type="Pfam" id="PF00023">
    <property type="entry name" value="Ank"/>
    <property type="match status" value="2"/>
</dbReference>
<evidence type="ECO:0000256" key="3">
    <source>
        <dbReference type="PROSITE-ProRule" id="PRU00023"/>
    </source>
</evidence>
<dbReference type="Gene3D" id="1.25.40.20">
    <property type="entry name" value="Ankyrin repeat-containing domain"/>
    <property type="match status" value="2"/>
</dbReference>
<evidence type="ECO:0000313" key="4">
    <source>
        <dbReference type="EMBL" id="CDK31036.1"/>
    </source>
</evidence>
<keyword evidence="2 3" id="KW-0040">ANK repeat</keyword>
<proteinExistence type="predicted"/>
<feature type="repeat" description="ANK" evidence="3">
    <location>
        <begin position="237"/>
        <end position="269"/>
    </location>
</feature>
<dbReference type="PANTHER" id="PTHR24180">
    <property type="entry name" value="CYCLIN-DEPENDENT KINASE INHIBITOR 2C-RELATED"/>
    <property type="match status" value="1"/>
</dbReference>
<organism evidence="4 5">
    <name type="scientific">Candidatus Babela massiliensis</name>
    <dbReference type="NCBI Taxonomy" id="673862"/>
    <lineage>
        <taxon>Bacteria</taxon>
        <taxon>Candidatus Babelota</taxon>
        <taxon>Candidatus Babeliae</taxon>
        <taxon>Candidatus Babeliales</taxon>
        <taxon>Candidatus Babeliaceae</taxon>
        <taxon>Candidatus Babela</taxon>
    </lineage>
</organism>
<dbReference type="KEGG" id="dpb:BABL1_gene_747"/>
<dbReference type="PATRIC" id="fig|673862.3.peg.927"/>
<dbReference type="RefSeq" id="WP_023793032.1">
    <property type="nucleotide sequence ID" value="NC_023003.1"/>
</dbReference>
<evidence type="ECO:0000256" key="2">
    <source>
        <dbReference type="ARBA" id="ARBA00023043"/>
    </source>
</evidence>
<dbReference type="Pfam" id="PF12796">
    <property type="entry name" value="Ank_2"/>
    <property type="match status" value="2"/>
</dbReference>
<name>V6DKK2_9BACT</name>
<protein>
    <submittedName>
        <fullName evidence="4">Ankyrin repeats containing protein</fullName>
    </submittedName>
</protein>
<feature type="repeat" description="ANK" evidence="3">
    <location>
        <begin position="270"/>
        <end position="302"/>
    </location>
</feature>
<accession>V6DKK2</accession>
<evidence type="ECO:0000313" key="5">
    <source>
        <dbReference type="Proteomes" id="UP000018769"/>
    </source>
</evidence>
<feature type="repeat" description="ANK" evidence="3">
    <location>
        <begin position="204"/>
        <end position="236"/>
    </location>
</feature>
<keyword evidence="5" id="KW-1185">Reference proteome</keyword>
<dbReference type="InterPro" id="IPR051637">
    <property type="entry name" value="Ank_repeat_dom-contain_49"/>
</dbReference>
<dbReference type="STRING" id="673862.BABL1_gene_747"/>
<dbReference type="PANTHER" id="PTHR24180:SF45">
    <property type="entry name" value="POLY [ADP-RIBOSE] POLYMERASE TANKYRASE"/>
    <property type="match status" value="1"/>
</dbReference>
<dbReference type="EMBL" id="HG793133">
    <property type="protein sequence ID" value="CDK31036.1"/>
    <property type="molecule type" value="Genomic_DNA"/>
</dbReference>
<dbReference type="SMART" id="SM00248">
    <property type="entry name" value="ANK"/>
    <property type="match status" value="5"/>
</dbReference>
<dbReference type="PROSITE" id="PS50297">
    <property type="entry name" value="ANK_REP_REGION"/>
    <property type="match status" value="5"/>
</dbReference>
<evidence type="ECO:0000256" key="1">
    <source>
        <dbReference type="ARBA" id="ARBA00022737"/>
    </source>
</evidence>
<dbReference type="InterPro" id="IPR002110">
    <property type="entry name" value="Ankyrin_rpt"/>
</dbReference>
<gene>
    <name evidence="4" type="primary">ankX_25</name>
    <name evidence="4" type="ORF">BABL1_gene_747</name>
</gene>
<sequence length="338" mass="38398">MNKLKYLYIISLSILFLNNNMISMEKTADEQNEQSLILCLPDELIACIIEQYAKEYIKNWNDIFYFNQADFRKIRLICRIFNRCYEEKRLIPLIQDLKQKRFLELFVILKDQSQKEYKDLYSNTLNLNQKLIKILNKDGGFITRGISKDDLKTAIKLILADADANARDKHGYTILMKASETGSQEIVKILIQVGAKVNTKDYVLSYTPLNFASRNGHKVIVKMLIQAYANANATDKHGYTALIHASKSGHKEIVKTLISSDADVNTKDTCGHTALMHASKYGHKEIVEILTKADADVNAISNIGYTALRLASENNHEEITKILIQAGAISMLIPETEF</sequence>
<keyword evidence="1" id="KW-0677">Repeat</keyword>
<dbReference type="OrthoDB" id="9812708at2"/>
<dbReference type="SUPFAM" id="SSF48403">
    <property type="entry name" value="Ankyrin repeat"/>
    <property type="match status" value="1"/>
</dbReference>
<dbReference type="HOGENOM" id="CLU_000134_57_1_7"/>
<feature type="repeat" description="ANK" evidence="3">
    <location>
        <begin position="303"/>
        <end position="328"/>
    </location>
</feature>
<feature type="repeat" description="ANK" evidence="3">
    <location>
        <begin position="170"/>
        <end position="202"/>
    </location>
</feature>